<keyword evidence="14" id="KW-0175">Coiled coil</keyword>
<dbReference type="GO" id="GO:0009055">
    <property type="term" value="F:electron transfer activity"/>
    <property type="evidence" value="ECO:0007669"/>
    <property type="project" value="TreeGrafter"/>
</dbReference>
<reference evidence="18 19" key="1">
    <citation type="submission" date="2017-04" db="EMBL/GenBank/DDBJ databases">
        <title>Bacillus krulwichiae AM31D Genome sequencing and assembly.</title>
        <authorList>
            <person name="Krulwich T.A."/>
            <person name="Anastor L."/>
            <person name="Ehrlich R."/>
            <person name="Ehrlich G.D."/>
            <person name="Janto B."/>
        </authorList>
    </citation>
    <scope>NUCLEOTIDE SEQUENCE [LARGE SCALE GENOMIC DNA]</scope>
    <source>
        <strain evidence="18 19">AM31D</strain>
    </source>
</reference>
<dbReference type="PIRSF" id="PIRSF000171">
    <property type="entry name" value="SDHA_APRA_LASPO"/>
    <property type="match status" value="1"/>
</dbReference>
<evidence type="ECO:0000256" key="15">
    <source>
        <dbReference type="SAM" id="MobiDB-lite"/>
    </source>
</evidence>
<dbReference type="InterPro" id="IPR036188">
    <property type="entry name" value="FAD/NAD-bd_sf"/>
</dbReference>
<keyword evidence="19" id="KW-1185">Reference proteome</keyword>
<comment type="catalytic activity">
    <reaction evidence="12">
        <text>a quinone + succinate = fumarate + a quinol</text>
        <dbReference type="Rhea" id="RHEA:40523"/>
        <dbReference type="ChEBI" id="CHEBI:24646"/>
        <dbReference type="ChEBI" id="CHEBI:29806"/>
        <dbReference type="ChEBI" id="CHEBI:30031"/>
        <dbReference type="ChEBI" id="CHEBI:132124"/>
        <dbReference type="EC" id="1.3.5.1"/>
    </reaction>
</comment>
<gene>
    <name evidence="18" type="primary">frdA</name>
    <name evidence="18" type="ORF">BkAM31D_18380</name>
</gene>
<dbReference type="KEGG" id="bkw:BkAM31D_18380"/>
<dbReference type="FunFam" id="3.50.50.60:FF:000009">
    <property type="entry name" value="Succinate dehydrogenase flavoprotein subunit"/>
    <property type="match status" value="1"/>
</dbReference>
<dbReference type="Gene3D" id="1.20.58.100">
    <property type="entry name" value="Fumarate reductase/succinate dehydrogenase flavoprotein-like, C-terminal domain"/>
    <property type="match status" value="1"/>
</dbReference>
<dbReference type="SUPFAM" id="SSF56425">
    <property type="entry name" value="Succinate dehydrogenase/fumarate reductase flavoprotein, catalytic domain"/>
    <property type="match status" value="1"/>
</dbReference>
<organism evidence="18 19">
    <name type="scientific">Halalkalibacter krulwichiae</name>
    <dbReference type="NCBI Taxonomy" id="199441"/>
    <lineage>
        <taxon>Bacteria</taxon>
        <taxon>Bacillati</taxon>
        <taxon>Bacillota</taxon>
        <taxon>Bacilli</taxon>
        <taxon>Bacillales</taxon>
        <taxon>Bacillaceae</taxon>
        <taxon>Halalkalibacter</taxon>
    </lineage>
</organism>
<evidence type="ECO:0000256" key="9">
    <source>
        <dbReference type="ARBA" id="ARBA00022982"/>
    </source>
</evidence>
<dbReference type="NCBIfam" id="NF006392">
    <property type="entry name" value="PRK08641.1"/>
    <property type="match status" value="1"/>
</dbReference>
<keyword evidence="6" id="KW-1003">Cell membrane</keyword>
<protein>
    <recommendedName>
        <fullName evidence="4">succinate dehydrogenase</fullName>
        <ecNumber evidence="4">1.3.5.1</ecNumber>
    </recommendedName>
</protein>
<dbReference type="FunFam" id="3.90.700.10:FF:000004">
    <property type="entry name" value="Succinate dehydrogenase flavoprotein subunit"/>
    <property type="match status" value="1"/>
</dbReference>
<keyword evidence="11" id="KW-0472">Membrane</keyword>
<keyword evidence="10 18" id="KW-0560">Oxidoreductase</keyword>
<evidence type="ECO:0000256" key="12">
    <source>
        <dbReference type="ARBA" id="ARBA00049220"/>
    </source>
</evidence>
<feature type="domain" description="FAD-dependent oxidoreductase 2 FAD-binding" evidence="16">
    <location>
        <begin position="6"/>
        <end position="392"/>
    </location>
</feature>
<evidence type="ECO:0000313" key="18">
    <source>
        <dbReference type="EMBL" id="ARK31651.1"/>
    </source>
</evidence>
<evidence type="ECO:0000256" key="10">
    <source>
        <dbReference type="ARBA" id="ARBA00023002"/>
    </source>
</evidence>
<dbReference type="PRINTS" id="PR00368">
    <property type="entry name" value="FADPNR"/>
</dbReference>
<accession>A0A1X9MJ14</accession>
<dbReference type="InterPro" id="IPR037099">
    <property type="entry name" value="Fum_R/Succ_DH_flav-like_C_sf"/>
</dbReference>
<dbReference type="InterPro" id="IPR003953">
    <property type="entry name" value="FAD-dep_OxRdtase_2_FAD-bd"/>
</dbReference>
<comment type="similarity">
    <text evidence="3">Belongs to the FAD-dependent oxidoreductase 2 family. FRD/SDH subfamily.</text>
</comment>
<dbReference type="EMBL" id="CP020814">
    <property type="protein sequence ID" value="ARK31651.1"/>
    <property type="molecule type" value="Genomic_DNA"/>
</dbReference>
<dbReference type="NCBIfam" id="TIGR01811">
    <property type="entry name" value="sdhA_Bsu"/>
    <property type="match status" value="1"/>
</dbReference>
<dbReference type="PRINTS" id="PR00411">
    <property type="entry name" value="PNDRDTASEI"/>
</dbReference>
<dbReference type="InterPro" id="IPR027477">
    <property type="entry name" value="Succ_DH/fumarate_Rdtase_cat_sf"/>
</dbReference>
<dbReference type="GO" id="GO:0009061">
    <property type="term" value="P:anaerobic respiration"/>
    <property type="evidence" value="ECO:0007669"/>
    <property type="project" value="TreeGrafter"/>
</dbReference>
<keyword evidence="7" id="KW-0285">Flavoprotein</keyword>
<dbReference type="GO" id="GO:0050660">
    <property type="term" value="F:flavin adenine dinucleotide binding"/>
    <property type="evidence" value="ECO:0007669"/>
    <property type="project" value="TreeGrafter"/>
</dbReference>
<evidence type="ECO:0000256" key="4">
    <source>
        <dbReference type="ARBA" id="ARBA00012792"/>
    </source>
</evidence>
<comment type="subcellular location">
    <subcellularLocation>
        <location evidence="2">Cell membrane</location>
        <topology evidence="2">Peripheral membrane protein</topology>
        <orientation evidence="2">Cytoplasmic side</orientation>
    </subcellularLocation>
</comment>
<dbReference type="AlphaFoldDB" id="A0A1X9MJ14"/>
<dbReference type="SUPFAM" id="SSF46977">
    <property type="entry name" value="Succinate dehydrogenase/fumarate reductase flavoprotein C-terminal domain"/>
    <property type="match status" value="1"/>
</dbReference>
<keyword evidence="9" id="KW-0249">Electron transport</keyword>
<feature type="active site" description="Proton acceptor" evidence="13">
    <location>
        <position position="285"/>
    </location>
</feature>
<evidence type="ECO:0000256" key="14">
    <source>
        <dbReference type="SAM" id="Coils"/>
    </source>
</evidence>
<evidence type="ECO:0000256" key="1">
    <source>
        <dbReference type="ARBA" id="ARBA00001974"/>
    </source>
</evidence>
<feature type="domain" description="Fumarate reductase/succinate dehydrogenase flavoprotein-like C-terminal" evidence="17">
    <location>
        <begin position="452"/>
        <end position="579"/>
    </location>
</feature>
<evidence type="ECO:0000256" key="2">
    <source>
        <dbReference type="ARBA" id="ARBA00004413"/>
    </source>
</evidence>
<dbReference type="InterPro" id="IPR011280">
    <property type="entry name" value="Succ_DH/Fum_Rdt_flav_su"/>
</dbReference>
<evidence type="ECO:0000256" key="8">
    <source>
        <dbReference type="ARBA" id="ARBA00022827"/>
    </source>
</evidence>
<dbReference type="InterPro" id="IPR030664">
    <property type="entry name" value="SdhA/FrdA/AprA"/>
</dbReference>
<feature type="coiled-coil region" evidence="14">
    <location>
        <begin position="465"/>
        <end position="492"/>
    </location>
</feature>
<dbReference type="PANTHER" id="PTHR11632:SF53">
    <property type="entry name" value="SUCCINATE DEHYDROGENASE FLAVOPROTEIN SUBUNIT"/>
    <property type="match status" value="1"/>
</dbReference>
<dbReference type="PROSITE" id="PS00504">
    <property type="entry name" value="FRD_SDH_FAD_BINDING"/>
    <property type="match status" value="1"/>
</dbReference>
<dbReference type="Gene3D" id="3.90.700.10">
    <property type="entry name" value="Succinate dehydrogenase/fumarate reductase flavoprotein, catalytic domain"/>
    <property type="match status" value="1"/>
</dbReference>
<dbReference type="InterPro" id="IPR015939">
    <property type="entry name" value="Fum_Rdtase/Succ_DH_flav-like_C"/>
</dbReference>
<dbReference type="FunFam" id="1.20.58.100:FF:000004">
    <property type="entry name" value="Succinate dehydrogenase flavoprotein subunit"/>
    <property type="match status" value="1"/>
</dbReference>
<dbReference type="STRING" id="199441.BkAM31D_18380"/>
<dbReference type="RefSeq" id="WP_066153275.1">
    <property type="nucleotide sequence ID" value="NZ_CP020814.1"/>
</dbReference>
<dbReference type="Gene3D" id="3.50.50.60">
    <property type="entry name" value="FAD/NAD(P)-binding domain"/>
    <property type="match status" value="1"/>
</dbReference>
<proteinExistence type="inferred from homology"/>
<dbReference type="GO" id="GO:0008177">
    <property type="term" value="F:succinate dehydrogenase (quinone) activity"/>
    <property type="evidence" value="ECO:0007669"/>
    <property type="project" value="UniProtKB-EC"/>
</dbReference>
<sequence length="589" mass="65441">MSKGRIIVVGGGLAGLMATIKAAEKGVPVDLFSLVPVKRSHSVCAQGGINGAVNTKGEGDSPWEHFDDTVYGGDFLANQPPVKAMTEAAPGIIHLMDRMGVMFNRTPEGLLDFRRFGGTQHHRTAFAGATTGQQLLYALDEQVRRHEVSGLVTKYEGWEFLSAIVDDEGVCRGVTAQDLKSSEIRSFQSDAVIMATGGPGIIFGKSTNSVINTGYAAAKLYQQGVYYANGEFIQIHPTAIPGDDKLRLMSESARGEGGRVWTYKDGKPWYFLEEKYPAYGNLVPRDIATREIFDVCVEQKLGINGENMVYLDLSHKDPKELDIKLGGIIEIYEKFMGDDPRKVPMKIFPAVHYSMGGMWIDYDQMTNIPGLFAAGECDYSQHGANRLGANSLLSAIYGGMVAGPKAVEYMNGLEKSADSMPSSLYENEVKKEQDAYDSILKMDGKENAYILHKELGEWMTDNVTVVRYNDKLLKTDEKIQELMERYKNININDTAKWSNQGASFTRQLDGMLSLARVITLGAYNRNESRGAHYKPDFPERNDEEFLKTTKAKFNPTTNSPDFEYEEVDTSLIEPRKRDYSQKKQGAVKS</sequence>
<dbReference type="Proteomes" id="UP000193006">
    <property type="component" value="Chromosome"/>
</dbReference>
<evidence type="ECO:0000256" key="13">
    <source>
        <dbReference type="PIRSR" id="PIRSR000171-1"/>
    </source>
</evidence>
<dbReference type="EC" id="1.3.5.1" evidence="4"/>
<dbReference type="GO" id="GO:0005886">
    <property type="term" value="C:plasma membrane"/>
    <property type="evidence" value="ECO:0007669"/>
    <property type="project" value="UniProtKB-SubCell"/>
</dbReference>
<comment type="cofactor">
    <cofactor evidence="1">
        <name>FAD</name>
        <dbReference type="ChEBI" id="CHEBI:57692"/>
    </cofactor>
</comment>
<evidence type="ECO:0000256" key="3">
    <source>
        <dbReference type="ARBA" id="ARBA00008040"/>
    </source>
</evidence>
<dbReference type="InterPro" id="IPR003952">
    <property type="entry name" value="FRD_SDH_FAD_BS"/>
</dbReference>
<keyword evidence="8" id="KW-0274">FAD</keyword>
<keyword evidence="5" id="KW-0813">Transport</keyword>
<evidence type="ECO:0000313" key="19">
    <source>
        <dbReference type="Proteomes" id="UP000193006"/>
    </source>
</evidence>
<dbReference type="Pfam" id="PF02910">
    <property type="entry name" value="Succ_DH_flav_C"/>
    <property type="match status" value="1"/>
</dbReference>
<dbReference type="GO" id="GO:0033765">
    <property type="term" value="F:steroid dehydrogenase activity, acting on the CH-CH group of donors"/>
    <property type="evidence" value="ECO:0007669"/>
    <property type="project" value="UniProtKB-ARBA"/>
</dbReference>
<evidence type="ECO:0000256" key="5">
    <source>
        <dbReference type="ARBA" id="ARBA00022448"/>
    </source>
</evidence>
<feature type="region of interest" description="Disordered" evidence="15">
    <location>
        <begin position="552"/>
        <end position="589"/>
    </location>
</feature>
<evidence type="ECO:0000256" key="6">
    <source>
        <dbReference type="ARBA" id="ARBA00022475"/>
    </source>
</evidence>
<evidence type="ECO:0000256" key="7">
    <source>
        <dbReference type="ARBA" id="ARBA00022630"/>
    </source>
</evidence>
<name>A0A1X9MJ14_9BACI</name>
<dbReference type="Pfam" id="PF00890">
    <property type="entry name" value="FAD_binding_2"/>
    <property type="match status" value="1"/>
</dbReference>
<dbReference type="PANTHER" id="PTHR11632">
    <property type="entry name" value="SUCCINATE DEHYDROGENASE 2 FLAVOPROTEIN SUBUNIT"/>
    <property type="match status" value="1"/>
</dbReference>
<evidence type="ECO:0000259" key="17">
    <source>
        <dbReference type="Pfam" id="PF02910"/>
    </source>
</evidence>
<dbReference type="SUPFAM" id="SSF51905">
    <property type="entry name" value="FAD/NAD(P)-binding domain"/>
    <property type="match status" value="1"/>
</dbReference>
<evidence type="ECO:0000256" key="11">
    <source>
        <dbReference type="ARBA" id="ARBA00023136"/>
    </source>
</evidence>
<evidence type="ECO:0000259" key="16">
    <source>
        <dbReference type="Pfam" id="PF00890"/>
    </source>
</evidence>